<organism evidence="15 16">
    <name type="scientific">Alcanivorax borkumensis (strain ATCC 700651 / DSM 11573 / NCIMB 13689 / SK2)</name>
    <dbReference type="NCBI Taxonomy" id="393595"/>
    <lineage>
        <taxon>Bacteria</taxon>
        <taxon>Pseudomonadati</taxon>
        <taxon>Pseudomonadota</taxon>
        <taxon>Gammaproteobacteria</taxon>
        <taxon>Oceanospirillales</taxon>
        <taxon>Alcanivoracaceae</taxon>
        <taxon>Alcanivorax</taxon>
    </lineage>
</organism>
<dbReference type="EC" id="2.1.1.63" evidence="3"/>
<dbReference type="HOGENOM" id="CLU_000445_52_0_6"/>
<comment type="catalytic activity">
    <reaction evidence="1">
        <text>a 4-O-methyl-thymidine in DNA + L-cysteinyl-[protein] = a thymidine in DNA + S-methyl-L-cysteinyl-[protein]</text>
        <dbReference type="Rhea" id="RHEA:53428"/>
        <dbReference type="Rhea" id="RHEA-COMP:10131"/>
        <dbReference type="Rhea" id="RHEA-COMP:10132"/>
        <dbReference type="Rhea" id="RHEA-COMP:13555"/>
        <dbReference type="Rhea" id="RHEA-COMP:13556"/>
        <dbReference type="ChEBI" id="CHEBI:29950"/>
        <dbReference type="ChEBI" id="CHEBI:82612"/>
        <dbReference type="ChEBI" id="CHEBI:137386"/>
        <dbReference type="ChEBI" id="CHEBI:137387"/>
        <dbReference type="EC" id="2.1.1.63"/>
    </reaction>
</comment>
<comment type="cofactor">
    <cofactor evidence="13">
        <name>Zn(2+)</name>
        <dbReference type="ChEBI" id="CHEBI:29105"/>
    </cofactor>
    <text evidence="13">Binds 1 zinc ion per subunit.</text>
</comment>
<dbReference type="InterPro" id="IPR036631">
    <property type="entry name" value="MGMT_N_sf"/>
</dbReference>
<keyword evidence="13" id="KW-0862">Zinc</keyword>
<dbReference type="AlphaFoldDB" id="Q0VPN8"/>
<dbReference type="PROSITE" id="PS01124">
    <property type="entry name" value="HTH_ARAC_FAMILY_2"/>
    <property type="match status" value="1"/>
</dbReference>
<dbReference type="GO" id="GO:0006281">
    <property type="term" value="P:DNA repair"/>
    <property type="evidence" value="ECO:0007669"/>
    <property type="project" value="UniProtKB-KW"/>
</dbReference>
<dbReference type="FunFam" id="1.10.10.10:FF:000214">
    <property type="entry name" value="Methylated-DNA--protein-cysteine methyltransferase"/>
    <property type="match status" value="1"/>
</dbReference>
<gene>
    <name evidence="15" type="primary">ada</name>
    <name evidence="15" type="ordered locus">ABO_1412</name>
</gene>
<proteinExistence type="inferred from homology"/>
<dbReference type="eggNOG" id="COG2169">
    <property type="taxonomic scope" value="Bacteria"/>
</dbReference>
<feature type="binding site" evidence="13">
    <location>
        <position position="37"/>
    </location>
    <ligand>
        <name>Zn(2+)</name>
        <dbReference type="ChEBI" id="CHEBI:29105"/>
    </ligand>
</feature>
<dbReference type="InterPro" id="IPR016221">
    <property type="entry name" value="Bifunct_regulatory_prot_Ada"/>
</dbReference>
<feature type="binding site" evidence="13">
    <location>
        <position position="67"/>
    </location>
    <ligand>
        <name>Zn(2+)</name>
        <dbReference type="ChEBI" id="CHEBI:29105"/>
    </ligand>
</feature>
<dbReference type="Gene3D" id="3.40.10.10">
    <property type="entry name" value="DNA Methylphosphotriester Repair Domain"/>
    <property type="match status" value="1"/>
</dbReference>
<evidence type="ECO:0000256" key="1">
    <source>
        <dbReference type="ARBA" id="ARBA00001286"/>
    </source>
</evidence>
<dbReference type="GO" id="GO:0008270">
    <property type="term" value="F:zinc ion binding"/>
    <property type="evidence" value="ECO:0007669"/>
    <property type="project" value="InterPro"/>
</dbReference>
<dbReference type="SMART" id="SM00342">
    <property type="entry name" value="HTH_ARAC"/>
    <property type="match status" value="1"/>
</dbReference>
<feature type="active site" description="Nucleophile; methyl group acceptor from either O6-methylguanine or O4-methylthymine" evidence="12">
    <location>
        <position position="321"/>
    </location>
</feature>
<dbReference type="Proteomes" id="UP000008871">
    <property type="component" value="Chromosome"/>
</dbReference>
<dbReference type="SUPFAM" id="SSF46689">
    <property type="entry name" value="Homeodomain-like"/>
    <property type="match status" value="1"/>
</dbReference>
<dbReference type="Pfam" id="PF12833">
    <property type="entry name" value="HTH_18"/>
    <property type="match status" value="1"/>
</dbReference>
<feature type="active site" description="Nucleophile; methyl group acceptor from methylphosphotriester" evidence="12">
    <location>
        <position position="33"/>
    </location>
</feature>
<name>Q0VPN8_ALCBS</name>
<dbReference type="STRING" id="393595.ABO_1412"/>
<keyword evidence="9" id="KW-0804">Transcription</keyword>
<comment type="catalytic activity">
    <reaction evidence="11">
        <text>a 6-O-methyl-2'-deoxyguanosine in DNA + L-cysteinyl-[protein] = S-methyl-L-cysteinyl-[protein] + a 2'-deoxyguanosine in DNA</text>
        <dbReference type="Rhea" id="RHEA:24000"/>
        <dbReference type="Rhea" id="RHEA-COMP:10131"/>
        <dbReference type="Rhea" id="RHEA-COMP:10132"/>
        <dbReference type="Rhea" id="RHEA-COMP:11367"/>
        <dbReference type="Rhea" id="RHEA-COMP:11368"/>
        <dbReference type="ChEBI" id="CHEBI:29950"/>
        <dbReference type="ChEBI" id="CHEBI:82612"/>
        <dbReference type="ChEBI" id="CHEBI:85445"/>
        <dbReference type="ChEBI" id="CHEBI:85448"/>
        <dbReference type="EC" id="2.1.1.63"/>
    </reaction>
</comment>
<dbReference type="PANTHER" id="PTHR10815:SF14">
    <property type="entry name" value="BIFUNCTIONAL TRANSCRIPTIONAL ACTIVATOR_DNA REPAIR ENZYME ADA"/>
    <property type="match status" value="1"/>
</dbReference>
<dbReference type="SUPFAM" id="SSF53155">
    <property type="entry name" value="Methylated DNA-protein cysteine methyltransferase domain"/>
    <property type="match status" value="1"/>
</dbReference>
<feature type="domain" description="HTH araC/xylS-type" evidence="14">
    <location>
        <begin position="92"/>
        <end position="178"/>
    </location>
</feature>
<evidence type="ECO:0000256" key="10">
    <source>
        <dbReference type="ARBA" id="ARBA00023204"/>
    </source>
</evidence>
<dbReference type="InterPro" id="IPR036217">
    <property type="entry name" value="MethylDNA_cys_MeTrfase_DNAb"/>
</dbReference>
<evidence type="ECO:0000259" key="14">
    <source>
        <dbReference type="PROSITE" id="PS01124"/>
    </source>
</evidence>
<comment type="similarity">
    <text evidence="2">Belongs to the MGMT family.</text>
</comment>
<dbReference type="NCBIfam" id="NF011964">
    <property type="entry name" value="PRK15435.1"/>
    <property type="match status" value="1"/>
</dbReference>
<dbReference type="Gene3D" id="1.10.10.10">
    <property type="entry name" value="Winged helix-like DNA-binding domain superfamily/Winged helix DNA-binding domain"/>
    <property type="match status" value="1"/>
</dbReference>
<dbReference type="GO" id="GO:0032259">
    <property type="term" value="P:methylation"/>
    <property type="evidence" value="ECO:0007669"/>
    <property type="project" value="UniProtKB-KW"/>
</dbReference>
<dbReference type="eggNOG" id="COG0350">
    <property type="taxonomic scope" value="Bacteria"/>
</dbReference>
<dbReference type="KEGG" id="abo:ABO_1412"/>
<keyword evidence="6" id="KW-0227">DNA damage</keyword>
<evidence type="ECO:0000256" key="2">
    <source>
        <dbReference type="ARBA" id="ARBA00008711"/>
    </source>
</evidence>
<dbReference type="GO" id="GO:0043565">
    <property type="term" value="F:sequence-specific DNA binding"/>
    <property type="evidence" value="ECO:0007669"/>
    <property type="project" value="InterPro"/>
</dbReference>
<feature type="binding site" evidence="13">
    <location>
        <position position="64"/>
    </location>
    <ligand>
        <name>Zn(2+)</name>
        <dbReference type="ChEBI" id="CHEBI:29105"/>
    </ligand>
</feature>
<dbReference type="SUPFAM" id="SSF57884">
    <property type="entry name" value="Ada DNA repair protein, N-terminal domain (N-Ada 10)"/>
    <property type="match status" value="1"/>
</dbReference>
<dbReference type="InterPro" id="IPR004026">
    <property type="entry name" value="Ada_DNA_repair_Zn-bd"/>
</dbReference>
<dbReference type="GO" id="GO:0003700">
    <property type="term" value="F:DNA-binding transcription factor activity"/>
    <property type="evidence" value="ECO:0007669"/>
    <property type="project" value="InterPro"/>
</dbReference>
<dbReference type="Gene3D" id="1.10.10.60">
    <property type="entry name" value="Homeodomain-like"/>
    <property type="match status" value="1"/>
</dbReference>
<dbReference type="InterPro" id="IPR018060">
    <property type="entry name" value="HTH_AraC"/>
</dbReference>
<dbReference type="SUPFAM" id="SSF46767">
    <property type="entry name" value="Methylated DNA-protein cysteine methyltransferase, C-terminal domain"/>
    <property type="match status" value="1"/>
</dbReference>
<evidence type="ECO:0000256" key="12">
    <source>
        <dbReference type="PIRSR" id="PIRSR000409-1"/>
    </source>
</evidence>
<dbReference type="InterPro" id="IPR036388">
    <property type="entry name" value="WH-like_DNA-bd_sf"/>
</dbReference>
<dbReference type="InterPro" id="IPR008332">
    <property type="entry name" value="MethylG_MeTrfase_N"/>
</dbReference>
<dbReference type="CDD" id="cd06445">
    <property type="entry name" value="ATase"/>
    <property type="match status" value="1"/>
</dbReference>
<dbReference type="PANTHER" id="PTHR10815">
    <property type="entry name" value="METHYLATED-DNA--PROTEIN-CYSTEINE METHYLTRANSFERASE"/>
    <property type="match status" value="1"/>
</dbReference>
<evidence type="ECO:0000256" key="6">
    <source>
        <dbReference type="ARBA" id="ARBA00022763"/>
    </source>
</evidence>
<dbReference type="Pfam" id="PF01035">
    <property type="entry name" value="DNA_binding_1"/>
    <property type="match status" value="1"/>
</dbReference>
<dbReference type="InterPro" id="IPR014048">
    <property type="entry name" value="MethylDNA_cys_MeTrfase_DNA-bd"/>
</dbReference>
<evidence type="ECO:0000256" key="4">
    <source>
        <dbReference type="ARBA" id="ARBA00022603"/>
    </source>
</evidence>
<dbReference type="InterPro" id="IPR009057">
    <property type="entry name" value="Homeodomain-like_sf"/>
</dbReference>
<dbReference type="InterPro" id="IPR035451">
    <property type="entry name" value="Ada-like_dom_sf"/>
</dbReference>
<feature type="binding site" evidence="13">
    <location>
        <position position="33"/>
    </location>
    <ligand>
        <name>Zn(2+)</name>
        <dbReference type="ChEBI" id="CHEBI:29105"/>
    </ligand>
</feature>
<evidence type="ECO:0000256" key="3">
    <source>
        <dbReference type="ARBA" id="ARBA00011918"/>
    </source>
</evidence>
<evidence type="ECO:0000313" key="16">
    <source>
        <dbReference type="Proteomes" id="UP000008871"/>
    </source>
</evidence>
<keyword evidence="7" id="KW-0805">Transcription regulation</keyword>
<dbReference type="EMBL" id="AM286690">
    <property type="protein sequence ID" value="CAL16860.1"/>
    <property type="molecule type" value="Genomic_DNA"/>
</dbReference>
<reference evidence="15 16" key="1">
    <citation type="journal article" date="2006" name="Nat. Biotechnol.">
        <title>Genome sequence of the ubiquitous hydrocarbon-degrading marine bacterium Alcanivorax borkumensis.</title>
        <authorList>
            <person name="Schneiker S."/>
            <person name="Martins dos Santos V.A.P."/>
            <person name="Bartels D."/>
            <person name="Bekel T."/>
            <person name="Brecht M."/>
            <person name="Buhrmester J."/>
            <person name="Chernikova T.N."/>
            <person name="Denaro R."/>
            <person name="Ferrer M."/>
            <person name="Gertler C."/>
            <person name="Goesmann A."/>
            <person name="Golyshina O.V."/>
            <person name="Kaminski F."/>
            <person name="Khachane A.N."/>
            <person name="Lang S."/>
            <person name="Linke B."/>
            <person name="McHardy A.C."/>
            <person name="Meyer F."/>
            <person name="Nechitaylo T."/>
            <person name="Puehler A."/>
            <person name="Regenhardt D."/>
            <person name="Rupp O."/>
            <person name="Sabirova J.S."/>
            <person name="Selbitschka W."/>
            <person name="Yakimov M.M."/>
            <person name="Timmis K.N."/>
            <person name="Vorhoelter F.-J."/>
            <person name="Weidner S."/>
            <person name="Kaiser O."/>
            <person name="Golyshin P.N."/>
        </authorList>
    </citation>
    <scope>NUCLEOTIDE SEQUENCE [LARGE SCALE GENOMIC DNA]</scope>
    <source>
        <strain evidence="16">ATCC 700651 / DSM 11573 / NCIMB 13689 / SK2</strain>
    </source>
</reference>
<keyword evidence="16" id="KW-1185">Reference proteome</keyword>
<evidence type="ECO:0000256" key="5">
    <source>
        <dbReference type="ARBA" id="ARBA00022679"/>
    </source>
</evidence>
<keyword evidence="13" id="KW-0479">Metal-binding</keyword>
<keyword evidence="10" id="KW-0234">DNA repair</keyword>
<evidence type="ECO:0000256" key="8">
    <source>
        <dbReference type="ARBA" id="ARBA00023159"/>
    </source>
</evidence>
<dbReference type="Pfam" id="PF02870">
    <property type="entry name" value="Methyltransf_1N"/>
    <property type="match status" value="1"/>
</dbReference>
<dbReference type="OrthoDB" id="9811249at2"/>
<dbReference type="NCBIfam" id="TIGR00589">
    <property type="entry name" value="ogt"/>
    <property type="match status" value="1"/>
</dbReference>
<dbReference type="InterPro" id="IPR001497">
    <property type="entry name" value="MethylDNA_cys_MeTrfase_AS"/>
</dbReference>
<evidence type="ECO:0000256" key="11">
    <source>
        <dbReference type="ARBA" id="ARBA00049348"/>
    </source>
</evidence>
<keyword evidence="4 15" id="KW-0489">Methyltransferase</keyword>
<keyword evidence="5 15" id="KW-0808">Transferase</keyword>
<accession>Q0VPN8</accession>
<dbReference type="GO" id="GO:0003908">
    <property type="term" value="F:methylated-DNA-[protein]-cysteine S-methyltransferase activity"/>
    <property type="evidence" value="ECO:0007669"/>
    <property type="project" value="UniProtKB-EC"/>
</dbReference>
<protein>
    <recommendedName>
        <fullName evidence="3">methylated-DNA--[protein]-cysteine S-methyltransferase</fullName>
        <ecNumber evidence="3">2.1.1.63</ecNumber>
    </recommendedName>
</protein>
<sequence>MSTEQQRRQAIKDHSPLPGDNFVYGVLTTGIFCLPICPSRRPRDENVRLFDTPVQAIQNGYRPCRRCHPLGDIAAPSTATVIALCRLIEAAERKPTLTELSAQSGWSAHHLQRQFKAVAGISPHQYGVAIRRRRAQQQLRYKQSLTLSAHLAGFDSTSHLHAVAGNTLGMKPGQYRQAGKDMALRFAIAESSLGSVLVAESERGICAVTIGDDPSVLLQDFEQEFSGATLLPGNSEFDQRVAMVITLIDDPHQITQAPRDLLPLDIRGTAFQQQVWAALQTIPTGQTLSYQALAVKLGKPTAARAVAQACASNRLAVLVPCHRIVRTDGGLSGYRWGVGRKAALLDREREPSDK</sequence>
<evidence type="ECO:0000313" key="15">
    <source>
        <dbReference type="EMBL" id="CAL16860.1"/>
    </source>
</evidence>
<evidence type="ECO:0000256" key="7">
    <source>
        <dbReference type="ARBA" id="ARBA00023015"/>
    </source>
</evidence>
<dbReference type="Gene3D" id="3.30.160.70">
    <property type="entry name" value="Methylated DNA-protein cysteine methyltransferase domain"/>
    <property type="match status" value="1"/>
</dbReference>
<dbReference type="PIRSF" id="PIRSF000409">
    <property type="entry name" value="Ada"/>
    <property type="match status" value="1"/>
</dbReference>
<keyword evidence="8" id="KW-0010">Activator</keyword>
<evidence type="ECO:0000256" key="9">
    <source>
        <dbReference type="ARBA" id="ARBA00023163"/>
    </source>
</evidence>
<evidence type="ECO:0000256" key="13">
    <source>
        <dbReference type="PIRSR" id="PIRSR000409-3"/>
    </source>
</evidence>
<dbReference type="Pfam" id="PF02805">
    <property type="entry name" value="Ada_Zn_binding"/>
    <property type="match status" value="1"/>
</dbReference>
<dbReference type="PROSITE" id="PS00374">
    <property type="entry name" value="MGMT"/>
    <property type="match status" value="1"/>
</dbReference>